<proteinExistence type="predicted"/>
<dbReference type="EMBL" id="BAAALM010000004">
    <property type="protein sequence ID" value="GAA1196214.1"/>
    <property type="molecule type" value="Genomic_DNA"/>
</dbReference>
<feature type="transmembrane region" description="Helical" evidence="1">
    <location>
        <begin position="50"/>
        <end position="72"/>
    </location>
</feature>
<comment type="caution">
    <text evidence="2">The sequence shown here is derived from an EMBL/GenBank/DDBJ whole genome shotgun (WGS) entry which is preliminary data.</text>
</comment>
<accession>A0ABN1V921</accession>
<feature type="transmembrane region" description="Helical" evidence="1">
    <location>
        <begin position="136"/>
        <end position="154"/>
    </location>
</feature>
<evidence type="ECO:0000256" key="1">
    <source>
        <dbReference type="SAM" id="Phobius"/>
    </source>
</evidence>
<evidence type="ECO:0000313" key="3">
    <source>
        <dbReference type="Proteomes" id="UP001500467"/>
    </source>
</evidence>
<dbReference type="Proteomes" id="UP001500467">
    <property type="component" value="Unassembled WGS sequence"/>
</dbReference>
<keyword evidence="1" id="KW-1133">Transmembrane helix</keyword>
<evidence type="ECO:0008006" key="4">
    <source>
        <dbReference type="Google" id="ProtNLM"/>
    </source>
</evidence>
<feature type="transmembrane region" description="Helical" evidence="1">
    <location>
        <begin position="110"/>
        <end position="130"/>
    </location>
</feature>
<keyword evidence="1" id="KW-0472">Membrane</keyword>
<evidence type="ECO:0000313" key="2">
    <source>
        <dbReference type="EMBL" id="GAA1196214.1"/>
    </source>
</evidence>
<dbReference type="RefSeq" id="WP_253859450.1">
    <property type="nucleotide sequence ID" value="NZ_BAAALM010000004.1"/>
</dbReference>
<feature type="transmembrane region" description="Helical" evidence="1">
    <location>
        <begin position="12"/>
        <end position="30"/>
    </location>
</feature>
<gene>
    <name evidence="2" type="ORF">GCM10009675_09150</name>
</gene>
<keyword evidence="3" id="KW-1185">Reference proteome</keyword>
<reference evidence="2 3" key="1">
    <citation type="journal article" date="2019" name="Int. J. Syst. Evol. Microbiol.">
        <title>The Global Catalogue of Microorganisms (GCM) 10K type strain sequencing project: providing services to taxonomists for standard genome sequencing and annotation.</title>
        <authorList>
            <consortium name="The Broad Institute Genomics Platform"/>
            <consortium name="The Broad Institute Genome Sequencing Center for Infectious Disease"/>
            <person name="Wu L."/>
            <person name="Ma J."/>
        </authorList>
    </citation>
    <scope>NUCLEOTIDE SEQUENCE [LARGE SCALE GENOMIC DNA]</scope>
    <source>
        <strain evidence="2 3">JCM 13022</strain>
    </source>
</reference>
<sequence length="167" mass="17874">MAWTIGAVRGVFWSSVLLYAVVLVVLWFVLPADGVVLHAGPGGPDRWGSRAEFVTVMAAVGAGLTVLVDVIATRVIDRVELSSPLVNLPHKAWWSATPARSARAQRMMVADCYGLGAGTMAFISLMAILTQFAAPWLALTTAGAGILAVLGWSIHLMTRRYRPDNAE</sequence>
<protein>
    <recommendedName>
        <fullName evidence="4">DUF1648 domain-containing protein</fullName>
    </recommendedName>
</protein>
<keyword evidence="1" id="KW-0812">Transmembrane</keyword>
<organism evidence="2 3">
    <name type="scientific">Prauserella alba</name>
    <dbReference type="NCBI Taxonomy" id="176898"/>
    <lineage>
        <taxon>Bacteria</taxon>
        <taxon>Bacillati</taxon>
        <taxon>Actinomycetota</taxon>
        <taxon>Actinomycetes</taxon>
        <taxon>Pseudonocardiales</taxon>
        <taxon>Pseudonocardiaceae</taxon>
        <taxon>Prauserella</taxon>
    </lineage>
</organism>
<name>A0ABN1V921_9PSEU</name>